<protein>
    <recommendedName>
        <fullName evidence="1">Transposase Tc1-like domain-containing protein</fullName>
    </recommendedName>
</protein>
<evidence type="ECO:0000313" key="2">
    <source>
        <dbReference type="EMBL" id="CAK9249730.1"/>
    </source>
</evidence>
<dbReference type="InterPro" id="IPR036397">
    <property type="entry name" value="RNaseH_sf"/>
</dbReference>
<accession>A0ABP0V8C1</accession>
<reference evidence="2" key="1">
    <citation type="submission" date="2024-02" db="EMBL/GenBank/DDBJ databases">
        <authorList>
            <consortium name="ELIXIR-Norway"/>
            <consortium name="Elixir Norway"/>
        </authorList>
    </citation>
    <scope>NUCLEOTIDE SEQUENCE</scope>
</reference>
<comment type="caution">
    <text evidence="2">The sequence shown here is derived from an EMBL/GenBank/DDBJ whole genome shotgun (WGS) entry which is preliminary data.</text>
</comment>
<evidence type="ECO:0000259" key="1">
    <source>
        <dbReference type="Pfam" id="PF01498"/>
    </source>
</evidence>
<dbReference type="InterPro" id="IPR002492">
    <property type="entry name" value="Transposase_Tc1-like"/>
</dbReference>
<gene>
    <name evidence="2" type="ORF">CSSPJE1EN1_LOCUS25108</name>
</gene>
<sequence>MWAPKILFERDERALARVSVVNPKKTAQEIRTSVGSSASISIVKRALRRHGRLAFRLRKAPSLNAAQQRTRLKWCLQFQHWDEEKWKNMFWVPSMAVDPCPLVPINCTMSAQKYINTLEHHIVPFLEDQSLSEAYVFMQDNAPSHKAHLTRNYLLAKF</sequence>
<dbReference type="Gene3D" id="3.30.420.10">
    <property type="entry name" value="Ribonuclease H-like superfamily/Ribonuclease H"/>
    <property type="match status" value="1"/>
</dbReference>
<dbReference type="Proteomes" id="UP001497444">
    <property type="component" value="Unassembled WGS sequence"/>
</dbReference>
<keyword evidence="3" id="KW-1185">Reference proteome</keyword>
<name>A0ABP0V8C1_9BRYO</name>
<proteinExistence type="predicted"/>
<evidence type="ECO:0000313" key="3">
    <source>
        <dbReference type="Proteomes" id="UP001497444"/>
    </source>
</evidence>
<dbReference type="EMBL" id="CAXAQS010000035">
    <property type="protein sequence ID" value="CAK9249730.1"/>
    <property type="molecule type" value="Genomic_DNA"/>
</dbReference>
<organism evidence="2 3">
    <name type="scientific">Sphagnum jensenii</name>
    <dbReference type="NCBI Taxonomy" id="128206"/>
    <lineage>
        <taxon>Eukaryota</taxon>
        <taxon>Viridiplantae</taxon>
        <taxon>Streptophyta</taxon>
        <taxon>Embryophyta</taxon>
        <taxon>Bryophyta</taxon>
        <taxon>Sphagnophytina</taxon>
        <taxon>Sphagnopsida</taxon>
        <taxon>Sphagnales</taxon>
        <taxon>Sphagnaceae</taxon>
        <taxon>Sphagnum</taxon>
    </lineage>
</organism>
<feature type="domain" description="Transposase Tc1-like" evidence="1">
    <location>
        <begin position="13"/>
        <end position="79"/>
    </location>
</feature>
<dbReference type="Pfam" id="PF01498">
    <property type="entry name" value="HTH_Tnp_Tc3_2"/>
    <property type="match status" value="1"/>
</dbReference>